<dbReference type="HOGENOM" id="CLU_028615_0_0_1"/>
<proteinExistence type="predicted"/>
<evidence type="ECO:0000313" key="3">
    <source>
        <dbReference type="EMBL" id="EKD17864.1"/>
    </source>
</evidence>
<protein>
    <recommendedName>
        <fullName evidence="2">BZIP domain-containing protein</fullName>
    </recommendedName>
</protein>
<dbReference type="AlphaFoldDB" id="K1XYF1"/>
<dbReference type="PROSITE" id="PS00036">
    <property type="entry name" value="BZIP_BASIC"/>
    <property type="match status" value="1"/>
</dbReference>
<feature type="compositionally biased region" description="Low complexity" evidence="1">
    <location>
        <begin position="217"/>
        <end position="228"/>
    </location>
</feature>
<feature type="compositionally biased region" description="Polar residues" evidence="1">
    <location>
        <begin position="289"/>
        <end position="307"/>
    </location>
</feature>
<name>K1XYF1_MARBU</name>
<organism evidence="3 4">
    <name type="scientific">Marssonina brunnea f. sp. multigermtubi (strain MB_m1)</name>
    <name type="common">Marssonina leaf spot fungus</name>
    <dbReference type="NCBI Taxonomy" id="1072389"/>
    <lineage>
        <taxon>Eukaryota</taxon>
        <taxon>Fungi</taxon>
        <taxon>Dikarya</taxon>
        <taxon>Ascomycota</taxon>
        <taxon>Pezizomycotina</taxon>
        <taxon>Leotiomycetes</taxon>
        <taxon>Helotiales</taxon>
        <taxon>Drepanopezizaceae</taxon>
        <taxon>Drepanopeziza</taxon>
    </lineage>
</organism>
<sequence>MSQRPSASRPASRSPPQGQRFVLPPVQFRDNFLQEGRQPESRQPDPEGRVFPQYLQTSPQHARPSQGPSSGEDWRTSRQSRDLGVHSILNPPEPEDGGSSTRRMSNATNESPNSAAGPPLTFGASPSAAASHTFSGQQFLPGPGEELRSGAYSQVPRRILTPRSPSSRNSSYGRGMGVGTIDAQQTPFLPAKGRAYVAEPVPHASSEVASMPTPSGQQQQHQQQQHQHYGFPQAASAPSNAPRGTSGGTMQAPGRTPLSQSASPSISASSQNPSSGQASPASFLFRKGAQTTPQSASSYYPGSSFGTAIQAGGGLQFQGPSGVPEGPYSAPAPATKSNSLQPSSASSSRQNSTSDPIQVLTITTSEGSYTVPVDVHQASRLADEKRARNAGASARFRQRRKEKEKEASTSIEKLQQQTRDLERKMRDVEQQRDRYRHERDRLRDIVYRSPDIRHLAMQGPPSPQSMRPGPSQGAGMGMGTGTGMGQSGSPPAPPPPPAQMGYQASESTSERAPRRRKTDPQGEYTGLAYSLPPASTLPPVQEPGYPPTSGIQGPPSLPPLRMDNPSAPRTPNTNIPPSTSAGPQPPFEPYARGYERGWPGDAGRR</sequence>
<feature type="compositionally biased region" description="Polar residues" evidence="1">
    <location>
        <begin position="98"/>
        <end position="114"/>
    </location>
</feature>
<accession>K1XYF1</accession>
<feature type="compositionally biased region" description="Basic and acidic residues" evidence="1">
    <location>
        <begin position="419"/>
        <end position="454"/>
    </location>
</feature>
<feature type="compositionally biased region" description="Basic and acidic residues" evidence="1">
    <location>
        <begin position="72"/>
        <end position="84"/>
    </location>
</feature>
<dbReference type="KEGG" id="mbe:MBM_03636"/>
<dbReference type="InterPro" id="IPR004827">
    <property type="entry name" value="bZIP"/>
</dbReference>
<feature type="compositionally biased region" description="Polar residues" evidence="1">
    <location>
        <begin position="567"/>
        <end position="582"/>
    </location>
</feature>
<feature type="compositionally biased region" description="Low complexity" evidence="1">
    <location>
        <begin position="1"/>
        <end position="20"/>
    </location>
</feature>
<dbReference type="EMBL" id="JH921434">
    <property type="protein sequence ID" value="EKD17864.1"/>
    <property type="molecule type" value="Genomic_DNA"/>
</dbReference>
<feature type="compositionally biased region" description="Low complexity" evidence="1">
    <location>
        <begin position="259"/>
        <end position="282"/>
    </location>
</feature>
<feature type="region of interest" description="Disordered" evidence="1">
    <location>
        <begin position="1"/>
        <end position="605"/>
    </location>
</feature>
<dbReference type="CDD" id="cd14705">
    <property type="entry name" value="bZIP_Zip1"/>
    <property type="match status" value="1"/>
</dbReference>
<feature type="compositionally biased region" description="Basic and acidic residues" evidence="1">
    <location>
        <begin position="37"/>
        <end position="48"/>
    </location>
</feature>
<dbReference type="OMA" id="PQSWHPY"/>
<dbReference type="GeneID" id="18759571"/>
<feature type="domain" description="BZIP" evidence="2">
    <location>
        <begin position="384"/>
        <end position="442"/>
    </location>
</feature>
<feature type="compositionally biased region" description="Polar residues" evidence="1">
    <location>
        <begin position="163"/>
        <end position="172"/>
    </location>
</feature>
<dbReference type="PROSITE" id="PS50217">
    <property type="entry name" value="BZIP"/>
    <property type="match status" value="1"/>
</dbReference>
<feature type="compositionally biased region" description="Gly residues" evidence="1">
    <location>
        <begin position="472"/>
        <end position="486"/>
    </location>
</feature>
<gene>
    <name evidence="3" type="ORF">MBM_03636</name>
</gene>
<dbReference type="eggNOG" id="ENOG502S3WG">
    <property type="taxonomic scope" value="Eukaryota"/>
</dbReference>
<feature type="compositionally biased region" description="Polar residues" evidence="1">
    <location>
        <begin position="408"/>
        <end position="418"/>
    </location>
</feature>
<feature type="compositionally biased region" description="Low complexity" evidence="1">
    <location>
        <begin position="337"/>
        <end position="354"/>
    </location>
</feature>
<dbReference type="Proteomes" id="UP000006753">
    <property type="component" value="Unassembled WGS sequence"/>
</dbReference>
<evidence type="ECO:0000259" key="2">
    <source>
        <dbReference type="PROSITE" id="PS50217"/>
    </source>
</evidence>
<reference evidence="3 4" key="1">
    <citation type="journal article" date="2012" name="BMC Genomics">
        <title>Sequencing the genome of Marssonina brunnea reveals fungus-poplar co-evolution.</title>
        <authorList>
            <person name="Zhu S."/>
            <person name="Cao Y.-Z."/>
            <person name="Jiang C."/>
            <person name="Tan B.-Y."/>
            <person name="Wang Z."/>
            <person name="Feng S."/>
            <person name="Zhang L."/>
            <person name="Su X.-H."/>
            <person name="Brejova B."/>
            <person name="Vinar T."/>
            <person name="Xu M."/>
            <person name="Wang M.-X."/>
            <person name="Zhang S.-G."/>
            <person name="Huang M.-R."/>
            <person name="Wu R."/>
            <person name="Zhou Y."/>
        </authorList>
    </citation>
    <scope>NUCLEOTIDE SEQUENCE [LARGE SCALE GENOMIC DNA]</scope>
    <source>
        <strain evidence="3 4">MB_m1</strain>
    </source>
</reference>
<dbReference type="GO" id="GO:0003700">
    <property type="term" value="F:DNA-binding transcription factor activity"/>
    <property type="evidence" value="ECO:0007669"/>
    <property type="project" value="InterPro"/>
</dbReference>
<feature type="compositionally biased region" description="Polar residues" evidence="1">
    <location>
        <begin position="128"/>
        <end position="138"/>
    </location>
</feature>
<dbReference type="InParanoid" id="K1XYF1"/>
<keyword evidence="4" id="KW-1185">Reference proteome</keyword>
<dbReference type="OrthoDB" id="2247093at2759"/>
<evidence type="ECO:0000256" key="1">
    <source>
        <dbReference type="SAM" id="MobiDB-lite"/>
    </source>
</evidence>
<evidence type="ECO:0000313" key="4">
    <source>
        <dbReference type="Proteomes" id="UP000006753"/>
    </source>
</evidence>